<keyword evidence="2" id="KW-1185">Reference proteome</keyword>
<evidence type="ECO:0000313" key="1">
    <source>
        <dbReference type="EMBL" id="VDN14858.1"/>
    </source>
</evidence>
<evidence type="ECO:0000313" key="2">
    <source>
        <dbReference type="Proteomes" id="UP000281553"/>
    </source>
</evidence>
<reference evidence="1 2" key="1">
    <citation type="submission" date="2018-11" db="EMBL/GenBank/DDBJ databases">
        <authorList>
            <consortium name="Pathogen Informatics"/>
        </authorList>
    </citation>
    <scope>NUCLEOTIDE SEQUENCE [LARGE SCALE GENOMIC DNA]</scope>
</reference>
<dbReference type="Proteomes" id="UP000281553">
    <property type="component" value="Unassembled WGS sequence"/>
</dbReference>
<dbReference type="EMBL" id="UYRU01060599">
    <property type="protein sequence ID" value="VDN14858.1"/>
    <property type="molecule type" value="Genomic_DNA"/>
</dbReference>
<name>A0A3P7LXQ7_DIBLA</name>
<dbReference type="AlphaFoldDB" id="A0A3P7LXQ7"/>
<organism evidence="1 2">
    <name type="scientific">Dibothriocephalus latus</name>
    <name type="common">Fish tapeworm</name>
    <name type="synonym">Diphyllobothrium latum</name>
    <dbReference type="NCBI Taxonomy" id="60516"/>
    <lineage>
        <taxon>Eukaryota</taxon>
        <taxon>Metazoa</taxon>
        <taxon>Spiralia</taxon>
        <taxon>Lophotrochozoa</taxon>
        <taxon>Platyhelminthes</taxon>
        <taxon>Cestoda</taxon>
        <taxon>Eucestoda</taxon>
        <taxon>Diphyllobothriidea</taxon>
        <taxon>Diphyllobothriidae</taxon>
        <taxon>Dibothriocephalus</taxon>
    </lineage>
</organism>
<proteinExistence type="predicted"/>
<protein>
    <submittedName>
        <fullName evidence="1">Uncharacterized protein</fullName>
    </submittedName>
</protein>
<sequence>MSRQQITRELCISRFERALEGRQNSPAAQLVRQILLEPLQRAKRRPPGNVADLTASCSFSLSCADEAFLRLPLSRLIDPAFGSLEQRLQLLTLFGFSGALPPSMRAVSMLKMDSPGDSESQLDLDNFWSLVRSIVFSETDKRPAFDAPVRRFLLEELVHNAVPSIVRFCLRRVLHEDVSLLSSSRVLDFATTLLNLPTFASPVPLAEPHERPDAGTFYSSFHQLTDPIEALHLLLYILSESLTNAKLQGRSEKVLSVVDSQLSARAAFFDLALQSWPRLSVMCLEVICGFADASPANLPPNLFQVLMPFIGSNPSDLRQHAQNFLVCVYLRRPGLKYLLTSSKAHVLLSQPSAACRSLPACFEQSEIDRLGPSFLIGLSGSQEAVRDMSAIASCTLAVNHPRACLRLLPLAAGLSQEEHMQTCKPVGILFSSEAEAYRLVLTFNFLIS</sequence>
<accession>A0A3P7LXQ7</accession>
<dbReference type="OrthoDB" id="10670706at2759"/>
<gene>
    <name evidence="1" type="ORF">DILT_LOCUS10689</name>
</gene>